<proteinExistence type="predicted"/>
<keyword evidence="2" id="KW-1185">Reference proteome</keyword>
<comment type="caution">
    <text evidence="1">The sequence shown here is derived from an EMBL/GenBank/DDBJ whole genome shotgun (WGS) entry which is preliminary data.</text>
</comment>
<dbReference type="RefSeq" id="WP_188967073.1">
    <property type="nucleotide sequence ID" value="NZ_BMKW01000005.1"/>
</dbReference>
<reference evidence="1" key="1">
    <citation type="journal article" date="2014" name="Int. J. Syst. Evol. Microbiol.">
        <title>Complete genome sequence of Corynebacterium casei LMG S-19264T (=DSM 44701T), isolated from a smear-ripened cheese.</title>
        <authorList>
            <consortium name="US DOE Joint Genome Institute (JGI-PGF)"/>
            <person name="Walter F."/>
            <person name="Albersmeier A."/>
            <person name="Kalinowski J."/>
            <person name="Ruckert C."/>
        </authorList>
    </citation>
    <scope>NUCLEOTIDE SEQUENCE</scope>
    <source>
        <strain evidence="1">CGMCC 1.3617</strain>
    </source>
</reference>
<dbReference type="EMBL" id="BMKW01000005">
    <property type="protein sequence ID" value="GGJ14052.1"/>
    <property type="molecule type" value="Genomic_DNA"/>
</dbReference>
<accession>A0A917NNK2</accession>
<reference evidence="1" key="2">
    <citation type="submission" date="2020-09" db="EMBL/GenBank/DDBJ databases">
        <authorList>
            <person name="Sun Q."/>
            <person name="Zhou Y."/>
        </authorList>
    </citation>
    <scope>NUCLEOTIDE SEQUENCE</scope>
    <source>
        <strain evidence="1">CGMCC 1.3617</strain>
    </source>
</reference>
<evidence type="ECO:0000313" key="2">
    <source>
        <dbReference type="Proteomes" id="UP000661507"/>
    </source>
</evidence>
<name>A0A917NNK2_9PROT</name>
<dbReference type="AlphaFoldDB" id="A0A917NNK2"/>
<evidence type="ECO:0000313" key="1">
    <source>
        <dbReference type="EMBL" id="GGJ14052.1"/>
    </source>
</evidence>
<organism evidence="1 2">
    <name type="scientific">Neoroseomonas lacus</name>
    <dbReference type="NCBI Taxonomy" id="287609"/>
    <lineage>
        <taxon>Bacteria</taxon>
        <taxon>Pseudomonadati</taxon>
        <taxon>Pseudomonadota</taxon>
        <taxon>Alphaproteobacteria</taxon>
        <taxon>Acetobacterales</taxon>
        <taxon>Acetobacteraceae</taxon>
        <taxon>Neoroseomonas</taxon>
    </lineage>
</organism>
<protein>
    <submittedName>
        <fullName evidence="1">Uncharacterized protein</fullName>
    </submittedName>
</protein>
<gene>
    <name evidence="1" type="ORF">GCM10011320_21670</name>
</gene>
<sequence length="164" mass="17903">MSEVSAAPFVDFWHEAASVFMSRLDPPRRGSKEGEAPAWIFADIVATHGVGNLARVLAGMGLVSRIFHAPRFGTPLWYENRLRSPALRDACGDEPVFLMAGKDGAHVAWVASATGHWMTVSRGARGLSLTELGAFIWEVGRGEAARRIVRICGYRSVPRVGDLR</sequence>
<dbReference type="Proteomes" id="UP000661507">
    <property type="component" value="Unassembled WGS sequence"/>
</dbReference>